<dbReference type="Pfam" id="PF00005">
    <property type="entry name" value="ABC_tran"/>
    <property type="match status" value="1"/>
</dbReference>
<evidence type="ECO:0000256" key="4">
    <source>
        <dbReference type="ARBA" id="ARBA00022840"/>
    </source>
</evidence>
<evidence type="ECO:0000259" key="5">
    <source>
        <dbReference type="PROSITE" id="PS50893"/>
    </source>
</evidence>
<name>A0A2Z6T7N1_9LACO</name>
<dbReference type="Proteomes" id="UP000257317">
    <property type="component" value="Unassembled WGS sequence"/>
</dbReference>
<keyword evidence="7" id="KW-1185">Reference proteome</keyword>
<keyword evidence="2" id="KW-0813">Transport</keyword>
<reference evidence="7" key="1">
    <citation type="submission" date="2018-03" db="EMBL/GenBank/DDBJ databases">
        <title>New taxa in the Lactobacillus gasseri group.</title>
        <authorList>
            <person name="Tanizawa Y."/>
            <person name="Tohno M."/>
            <person name="Endo A."/>
            <person name="Arita M."/>
        </authorList>
    </citation>
    <scope>NUCLEOTIDE SEQUENCE [LARGE SCALE GENOMIC DNA]</scope>
    <source>
        <strain evidence="7">DSM 24759</strain>
    </source>
</reference>
<feature type="domain" description="ABC transporter" evidence="5">
    <location>
        <begin position="6"/>
        <end position="241"/>
    </location>
</feature>
<organism evidence="6 7">
    <name type="scientific">Lactobacillus rodentium</name>
    <dbReference type="NCBI Taxonomy" id="947835"/>
    <lineage>
        <taxon>Bacteria</taxon>
        <taxon>Bacillati</taxon>
        <taxon>Bacillota</taxon>
        <taxon>Bacilli</taxon>
        <taxon>Lactobacillales</taxon>
        <taxon>Lactobacillaceae</taxon>
        <taxon>Lactobacillus</taxon>
    </lineage>
</organism>
<dbReference type="PROSITE" id="PS50893">
    <property type="entry name" value="ABC_TRANSPORTER_2"/>
    <property type="match status" value="1"/>
</dbReference>
<gene>
    <name evidence="6" type="ORF">LrDSM24759_12400</name>
</gene>
<evidence type="ECO:0000256" key="3">
    <source>
        <dbReference type="ARBA" id="ARBA00022741"/>
    </source>
</evidence>
<evidence type="ECO:0000256" key="2">
    <source>
        <dbReference type="ARBA" id="ARBA00022448"/>
    </source>
</evidence>
<evidence type="ECO:0000313" key="6">
    <source>
        <dbReference type="EMBL" id="GBG05326.1"/>
    </source>
</evidence>
<dbReference type="InterPro" id="IPR003439">
    <property type="entry name" value="ABC_transporter-like_ATP-bd"/>
</dbReference>
<comment type="similarity">
    <text evidence="1">Belongs to the ABC transporter superfamily.</text>
</comment>
<evidence type="ECO:0000256" key="1">
    <source>
        <dbReference type="ARBA" id="ARBA00005417"/>
    </source>
</evidence>
<accession>A0A2Z6T7N1</accession>
<dbReference type="RefSeq" id="WP_117118657.1">
    <property type="nucleotide sequence ID" value="NZ_BFBY01000011.1"/>
</dbReference>
<dbReference type="OrthoDB" id="9804819at2"/>
<dbReference type="PANTHER" id="PTHR42711:SF5">
    <property type="entry name" value="ABC TRANSPORTER ATP-BINDING PROTEIN NATA"/>
    <property type="match status" value="1"/>
</dbReference>
<dbReference type="InterPro" id="IPR050763">
    <property type="entry name" value="ABC_transporter_ATP-binding"/>
</dbReference>
<dbReference type="AlphaFoldDB" id="A0A2Z6T7N1"/>
<evidence type="ECO:0000313" key="7">
    <source>
        <dbReference type="Proteomes" id="UP000257317"/>
    </source>
</evidence>
<dbReference type="PANTHER" id="PTHR42711">
    <property type="entry name" value="ABC TRANSPORTER ATP-BINDING PROTEIN"/>
    <property type="match status" value="1"/>
</dbReference>
<dbReference type="InterPro" id="IPR003593">
    <property type="entry name" value="AAA+_ATPase"/>
</dbReference>
<keyword evidence="4 6" id="KW-0067">ATP-binding</keyword>
<dbReference type="GO" id="GO:0016887">
    <property type="term" value="F:ATP hydrolysis activity"/>
    <property type="evidence" value="ECO:0007669"/>
    <property type="project" value="InterPro"/>
</dbReference>
<dbReference type="GO" id="GO:0005524">
    <property type="term" value="F:ATP binding"/>
    <property type="evidence" value="ECO:0007669"/>
    <property type="project" value="UniProtKB-KW"/>
</dbReference>
<sequence>MTNILLEAKNIKRDFKDKDRVFHAVKDISFDLHEGEVISFIGPNGAGKTTLLKSISNYLVPTSGNIEVMGINLLKQPRKARRKMGVVFGGDRGFYNNATARENLRFFGRLLDVKEKELKQNVEEALETVELANVGDKKAGTFSKGMLQRLHIARGLVNNPKILMLDEPTAGLDVEAVYEIRALVKKLKQQGHGIILTSHDMADIENLTDRIFLIGGGEIHFSGDIGALKKFAKVDQDESLEKTYLQVADQLKRRD</sequence>
<keyword evidence="3" id="KW-0547">Nucleotide-binding</keyword>
<dbReference type="EMBL" id="BFBY01000011">
    <property type="protein sequence ID" value="GBG05326.1"/>
    <property type="molecule type" value="Genomic_DNA"/>
</dbReference>
<dbReference type="InterPro" id="IPR027417">
    <property type="entry name" value="P-loop_NTPase"/>
</dbReference>
<protein>
    <submittedName>
        <fullName evidence="6">ABC transporter ATP-binding protein</fullName>
    </submittedName>
</protein>
<proteinExistence type="inferred from homology"/>
<dbReference type="SMART" id="SM00382">
    <property type="entry name" value="AAA"/>
    <property type="match status" value="1"/>
</dbReference>
<dbReference type="Gene3D" id="3.40.50.300">
    <property type="entry name" value="P-loop containing nucleotide triphosphate hydrolases"/>
    <property type="match status" value="1"/>
</dbReference>
<dbReference type="SUPFAM" id="SSF52540">
    <property type="entry name" value="P-loop containing nucleoside triphosphate hydrolases"/>
    <property type="match status" value="1"/>
</dbReference>
<comment type="caution">
    <text evidence="6">The sequence shown here is derived from an EMBL/GenBank/DDBJ whole genome shotgun (WGS) entry which is preliminary data.</text>
</comment>